<organism evidence="1 2">
    <name type="scientific">Argiope bruennichi</name>
    <name type="common">Wasp spider</name>
    <name type="synonym">Aranea bruennichi</name>
    <dbReference type="NCBI Taxonomy" id="94029"/>
    <lineage>
        <taxon>Eukaryota</taxon>
        <taxon>Metazoa</taxon>
        <taxon>Ecdysozoa</taxon>
        <taxon>Arthropoda</taxon>
        <taxon>Chelicerata</taxon>
        <taxon>Arachnida</taxon>
        <taxon>Araneae</taxon>
        <taxon>Araneomorphae</taxon>
        <taxon>Entelegynae</taxon>
        <taxon>Araneoidea</taxon>
        <taxon>Araneidae</taxon>
        <taxon>Argiope</taxon>
    </lineage>
</organism>
<proteinExistence type="predicted"/>
<dbReference type="AlphaFoldDB" id="A0A8T0E5Q3"/>
<reference evidence="1" key="1">
    <citation type="journal article" date="2020" name="bioRxiv">
        <title>Chromosome-level reference genome of the European wasp spider Argiope bruennichi: a resource for studies on range expansion and evolutionary adaptation.</title>
        <authorList>
            <person name="Sheffer M.M."/>
            <person name="Hoppe A."/>
            <person name="Krehenwinkel H."/>
            <person name="Uhl G."/>
            <person name="Kuss A.W."/>
            <person name="Jensen L."/>
            <person name="Jensen C."/>
            <person name="Gillespie R.G."/>
            <person name="Hoff K.J."/>
            <person name="Prost S."/>
        </authorList>
    </citation>
    <scope>NUCLEOTIDE SEQUENCE</scope>
</reference>
<keyword evidence="2" id="KW-1185">Reference proteome</keyword>
<evidence type="ECO:0000313" key="1">
    <source>
        <dbReference type="EMBL" id="KAF8765181.1"/>
    </source>
</evidence>
<gene>
    <name evidence="1" type="ORF">HNY73_023169</name>
</gene>
<reference evidence="1" key="2">
    <citation type="submission" date="2020-06" db="EMBL/GenBank/DDBJ databases">
        <authorList>
            <person name="Sheffer M."/>
        </authorList>
    </citation>
    <scope>NUCLEOTIDE SEQUENCE</scope>
</reference>
<name>A0A8T0E5Q3_ARGBR</name>
<protein>
    <submittedName>
        <fullName evidence="1">Uncharacterized protein</fullName>
    </submittedName>
</protein>
<accession>A0A8T0E5Q3</accession>
<comment type="caution">
    <text evidence="1">The sequence shown here is derived from an EMBL/GenBank/DDBJ whole genome shotgun (WGS) entry which is preliminary data.</text>
</comment>
<dbReference type="Proteomes" id="UP000807504">
    <property type="component" value="Unassembled WGS sequence"/>
</dbReference>
<evidence type="ECO:0000313" key="2">
    <source>
        <dbReference type="Proteomes" id="UP000807504"/>
    </source>
</evidence>
<sequence length="135" mass="15331">MLSTRVLKQLAMDEKDNFPIAANVVLQDVYLDDILTGCTSIQELELLKTEVILLFKSGRNELAQIVFLTCKQVLNAPDLVKSELWWKGSNPSKLVHAEHSHYYTDDIKKELKTSVTKTLLLSAEMDLFHKIVSVN</sequence>
<dbReference type="EMBL" id="JABXBU010002231">
    <property type="protein sequence ID" value="KAF8765181.1"/>
    <property type="molecule type" value="Genomic_DNA"/>
</dbReference>